<comment type="similarity">
    <text evidence="2">Belongs to the COX20 family.</text>
</comment>
<evidence type="ECO:0000256" key="1">
    <source>
        <dbReference type="ARBA" id="ARBA00004273"/>
    </source>
</evidence>
<reference evidence="11" key="1">
    <citation type="submission" date="2025-08" db="UniProtKB">
        <authorList>
            <consortium name="RefSeq"/>
        </authorList>
    </citation>
    <scope>IDENTIFICATION</scope>
    <source>
        <tissue evidence="11">Muscle</tissue>
    </source>
</reference>
<dbReference type="GeneID" id="102981619"/>
<dbReference type="PRINTS" id="PR02049">
    <property type="entry name" value="PROTEINF36A"/>
</dbReference>
<evidence type="ECO:0000256" key="7">
    <source>
        <dbReference type="ARBA" id="ARBA00023128"/>
    </source>
</evidence>
<evidence type="ECO:0000256" key="4">
    <source>
        <dbReference type="ARBA" id="ARBA00022692"/>
    </source>
</evidence>
<gene>
    <name evidence="11" type="primary">COX20</name>
</gene>
<protein>
    <recommendedName>
        <fullName evidence="3">Cytochrome c oxidase assembly protein COX20, mitochondrial</fullName>
    </recommendedName>
</protein>
<dbReference type="PANTHER" id="PTHR31586:SF1">
    <property type="entry name" value="CYTOCHROME C OXIDASE ASSEMBLY PROTEIN COX20, MITOCHONDRIAL"/>
    <property type="match status" value="1"/>
</dbReference>
<dbReference type="OrthoDB" id="14603at2759"/>
<proteinExistence type="inferred from homology"/>
<keyword evidence="8" id="KW-0472">Membrane</keyword>
<organism evidence="10 11">
    <name type="scientific">Physeter macrocephalus</name>
    <name type="common">Sperm whale</name>
    <name type="synonym">Physeter catodon</name>
    <dbReference type="NCBI Taxonomy" id="9755"/>
    <lineage>
        <taxon>Eukaryota</taxon>
        <taxon>Metazoa</taxon>
        <taxon>Chordata</taxon>
        <taxon>Craniata</taxon>
        <taxon>Vertebrata</taxon>
        <taxon>Euteleostomi</taxon>
        <taxon>Mammalia</taxon>
        <taxon>Eutheria</taxon>
        <taxon>Laurasiatheria</taxon>
        <taxon>Artiodactyla</taxon>
        <taxon>Whippomorpha</taxon>
        <taxon>Cetacea</taxon>
        <taxon>Odontoceti</taxon>
        <taxon>Physeteridae</taxon>
        <taxon>Physeter</taxon>
    </lineage>
</organism>
<keyword evidence="7" id="KW-0496">Mitochondrion</keyword>
<evidence type="ECO:0000313" key="10">
    <source>
        <dbReference type="Proteomes" id="UP000248484"/>
    </source>
</evidence>
<evidence type="ECO:0000256" key="2">
    <source>
        <dbReference type="ARBA" id="ARBA00009575"/>
    </source>
</evidence>
<sequence length="186" mass="19701">MAATPKATGSAGAAAAETGKRSLKWRTARTQARAGLAEAGWGGASAHGGQRRRRGGVEAPTVPMAAAPEAGEPGEPGKGKPFKLLGILDVENVPCARDSILYGSLGSVVAGLGHFLLTSRIRRSCDVGIGGFILVTLGCWFHCRYNYAKLRIQERLAREGIKNKILYESTHLDPERKQTNSTSSSN</sequence>
<comment type="subcellular location">
    <subcellularLocation>
        <location evidence="1">Mitochondrion inner membrane</location>
    </subcellularLocation>
</comment>
<dbReference type="GO" id="GO:0033617">
    <property type="term" value="P:mitochondrial respiratory chain complex IV assembly"/>
    <property type="evidence" value="ECO:0007669"/>
    <property type="project" value="InterPro"/>
</dbReference>
<evidence type="ECO:0000256" key="9">
    <source>
        <dbReference type="SAM" id="MobiDB-lite"/>
    </source>
</evidence>
<evidence type="ECO:0000313" key="11">
    <source>
        <dbReference type="RefSeq" id="XP_023989502.2"/>
    </source>
</evidence>
<accession>A0A2Y9TIP3</accession>
<keyword evidence="6" id="KW-1133">Transmembrane helix</keyword>
<dbReference type="KEGG" id="pcad:102981619"/>
<evidence type="ECO:0000256" key="3">
    <source>
        <dbReference type="ARBA" id="ARBA00017689"/>
    </source>
</evidence>
<dbReference type="GO" id="GO:0005743">
    <property type="term" value="C:mitochondrial inner membrane"/>
    <property type="evidence" value="ECO:0007669"/>
    <property type="project" value="UniProtKB-SubCell"/>
</dbReference>
<keyword evidence="4" id="KW-0812">Transmembrane</keyword>
<dbReference type="RefSeq" id="XP_023989502.2">
    <property type="nucleotide sequence ID" value="XM_024133734.3"/>
</dbReference>
<keyword evidence="5" id="KW-0999">Mitochondrion inner membrane</keyword>
<evidence type="ECO:0000256" key="8">
    <source>
        <dbReference type="ARBA" id="ARBA00023136"/>
    </source>
</evidence>
<keyword evidence="10" id="KW-1185">Reference proteome</keyword>
<dbReference type="InParanoid" id="A0A2Y9TIP3"/>
<dbReference type="Proteomes" id="UP000248484">
    <property type="component" value="Chromosome 4"/>
</dbReference>
<dbReference type="PANTHER" id="PTHR31586">
    <property type="entry name" value="CYTOCHROME C OXIDASE PROTEIN 20"/>
    <property type="match status" value="1"/>
</dbReference>
<feature type="region of interest" description="Disordered" evidence="9">
    <location>
        <begin position="1"/>
        <end position="57"/>
    </location>
</feature>
<evidence type="ECO:0000256" key="5">
    <source>
        <dbReference type="ARBA" id="ARBA00022792"/>
    </source>
</evidence>
<dbReference type="Pfam" id="PF12597">
    <property type="entry name" value="Cox20"/>
    <property type="match status" value="1"/>
</dbReference>
<name>A0A2Y9TIP3_PHYMC</name>
<evidence type="ECO:0000256" key="6">
    <source>
        <dbReference type="ARBA" id="ARBA00022989"/>
    </source>
</evidence>
<dbReference type="STRING" id="9755.ENSPCTP00005000887"/>
<feature type="compositionally biased region" description="Low complexity" evidence="9">
    <location>
        <begin position="1"/>
        <end position="17"/>
    </location>
</feature>
<dbReference type="AlphaFoldDB" id="A0A2Y9TIP3"/>
<dbReference type="FunCoup" id="A0A2Y9TIP3">
    <property type="interactions" value="443"/>
</dbReference>
<dbReference type="InterPro" id="IPR022533">
    <property type="entry name" value="Cox20"/>
</dbReference>